<proteinExistence type="predicted"/>
<sequence length="245" mass="26790">MEYQKSQDKSDGMTETKDNEELYNIHWDFPALIKRSWSHIAKFALDLPSSEEERPVSSPATLSTQKHSVPVSPAVPVVPTETTTLLDMAAVRRQHKVGVSRQDSRLSVKSLIESIENATKQAKAGPGSRSSSTSSLSSIASGAPPTPTSPRRRLASETPLRDQQQTTNTAANKIQPLRKNTLSEKPSSQDEEVSAPNPVSILANKTMDFVRRNSYGDLSERKDPLSGLVKNGGSKRNALLEMVPE</sequence>
<dbReference type="EMBL" id="JASPKZ010002267">
    <property type="protein sequence ID" value="KAJ9596138.1"/>
    <property type="molecule type" value="Genomic_DNA"/>
</dbReference>
<gene>
    <name evidence="2" type="ORF">L9F63_027235</name>
</gene>
<comment type="caution">
    <text evidence="2">The sequence shown here is derived from an EMBL/GenBank/DDBJ whole genome shotgun (WGS) entry which is preliminary data.</text>
</comment>
<keyword evidence="3" id="KW-1185">Reference proteome</keyword>
<organism evidence="2 3">
    <name type="scientific">Diploptera punctata</name>
    <name type="common">Pacific beetle cockroach</name>
    <dbReference type="NCBI Taxonomy" id="6984"/>
    <lineage>
        <taxon>Eukaryota</taxon>
        <taxon>Metazoa</taxon>
        <taxon>Ecdysozoa</taxon>
        <taxon>Arthropoda</taxon>
        <taxon>Hexapoda</taxon>
        <taxon>Insecta</taxon>
        <taxon>Pterygota</taxon>
        <taxon>Neoptera</taxon>
        <taxon>Polyneoptera</taxon>
        <taxon>Dictyoptera</taxon>
        <taxon>Blattodea</taxon>
        <taxon>Blaberoidea</taxon>
        <taxon>Blaberidae</taxon>
        <taxon>Diplopterinae</taxon>
        <taxon>Diploptera</taxon>
    </lineage>
</organism>
<dbReference type="AlphaFoldDB" id="A0AAD8ADW9"/>
<accession>A0AAD8ADW9</accession>
<feature type="region of interest" description="Disordered" evidence="1">
    <location>
        <begin position="119"/>
        <end position="203"/>
    </location>
</feature>
<evidence type="ECO:0000256" key="1">
    <source>
        <dbReference type="SAM" id="MobiDB-lite"/>
    </source>
</evidence>
<evidence type="ECO:0000313" key="3">
    <source>
        <dbReference type="Proteomes" id="UP001233999"/>
    </source>
</evidence>
<feature type="region of interest" description="Disordered" evidence="1">
    <location>
        <begin position="215"/>
        <end position="245"/>
    </location>
</feature>
<reference evidence="2" key="1">
    <citation type="journal article" date="2023" name="IScience">
        <title>Live-bearing cockroach genome reveals convergent evolutionary mechanisms linked to viviparity in insects and beyond.</title>
        <authorList>
            <person name="Fouks B."/>
            <person name="Harrison M.C."/>
            <person name="Mikhailova A.A."/>
            <person name="Marchal E."/>
            <person name="English S."/>
            <person name="Carruthers M."/>
            <person name="Jennings E.C."/>
            <person name="Chiamaka E.L."/>
            <person name="Frigard R.A."/>
            <person name="Pippel M."/>
            <person name="Attardo G.M."/>
            <person name="Benoit J.B."/>
            <person name="Bornberg-Bauer E."/>
            <person name="Tobe S.S."/>
        </authorList>
    </citation>
    <scope>NUCLEOTIDE SEQUENCE</scope>
    <source>
        <strain evidence="2">Stay&amp;Tobe</strain>
    </source>
</reference>
<feature type="compositionally biased region" description="Low complexity" evidence="1">
    <location>
        <begin position="124"/>
        <end position="143"/>
    </location>
</feature>
<reference evidence="2" key="2">
    <citation type="submission" date="2023-05" db="EMBL/GenBank/DDBJ databases">
        <authorList>
            <person name="Fouks B."/>
        </authorList>
    </citation>
    <scope>NUCLEOTIDE SEQUENCE</scope>
    <source>
        <strain evidence="2">Stay&amp;Tobe</strain>
        <tissue evidence="2">Testes</tissue>
    </source>
</reference>
<feature type="compositionally biased region" description="Polar residues" evidence="1">
    <location>
        <begin position="161"/>
        <end position="186"/>
    </location>
</feature>
<evidence type="ECO:0000313" key="2">
    <source>
        <dbReference type="EMBL" id="KAJ9596138.1"/>
    </source>
</evidence>
<name>A0AAD8ADW9_DIPPU</name>
<feature type="region of interest" description="Disordered" evidence="1">
    <location>
        <begin position="48"/>
        <end position="68"/>
    </location>
</feature>
<protein>
    <submittedName>
        <fullName evidence="2">Uncharacterized protein</fullName>
    </submittedName>
</protein>
<feature type="region of interest" description="Disordered" evidence="1">
    <location>
        <begin position="1"/>
        <end position="20"/>
    </location>
</feature>
<dbReference type="Proteomes" id="UP001233999">
    <property type="component" value="Unassembled WGS sequence"/>
</dbReference>